<proteinExistence type="inferred from homology"/>
<sequence>MDVELDLQAAYSGTVDCPDHDQVALWVSTVLAAHPDETRDEITVRLVDNQESQHLNATYRGKDKPTNVLSFPFEAPPGIPLPLLGDLVVAADIVAEEAAAQEKPLFHHWAHMIIHGTLHLLGYDHIDPDEAETMESIEIQLLAELSIPDPYHLE</sequence>
<dbReference type="PROSITE" id="PS01306">
    <property type="entry name" value="UPF0054"/>
    <property type="match status" value="1"/>
</dbReference>
<accession>A0A1E2V6Z6</accession>
<feature type="binding site" evidence="8">
    <location>
        <position position="125"/>
    </location>
    <ligand>
        <name>Zn(2+)</name>
        <dbReference type="ChEBI" id="CHEBI:29105"/>
        <note>catalytic</note>
    </ligand>
</feature>
<keyword evidence="2 8" id="KW-0690">Ribosome biogenesis</keyword>
<dbReference type="AlphaFoldDB" id="A0A1E2V6Z6"/>
<reference evidence="9 10" key="1">
    <citation type="submission" date="2016-08" db="EMBL/GenBank/DDBJ databases">
        <authorList>
            <person name="Seilhamer J.J."/>
        </authorList>
    </citation>
    <scope>NUCLEOTIDE SEQUENCE [LARGE SCALE GENOMIC DNA]</scope>
    <source>
        <strain evidence="9 10">PH27A</strain>
    </source>
</reference>
<dbReference type="HAMAP" id="MF_00009">
    <property type="entry name" value="Endoribonucl_YbeY"/>
    <property type="match status" value="1"/>
</dbReference>
<dbReference type="RefSeq" id="WP_068997007.1">
    <property type="nucleotide sequence ID" value="NZ_MDTQ01000001.1"/>
</dbReference>
<evidence type="ECO:0000256" key="2">
    <source>
        <dbReference type="ARBA" id="ARBA00022517"/>
    </source>
</evidence>
<evidence type="ECO:0000256" key="1">
    <source>
        <dbReference type="ARBA" id="ARBA00010875"/>
    </source>
</evidence>
<evidence type="ECO:0000256" key="8">
    <source>
        <dbReference type="HAMAP-Rule" id="MF_00009"/>
    </source>
</evidence>
<comment type="function">
    <text evidence="8">Single strand-specific metallo-endoribonuclease involved in late-stage 70S ribosome quality control and in maturation of the 3' terminus of the 16S rRNA.</text>
</comment>
<comment type="caution">
    <text evidence="9">The sequence shown here is derived from an EMBL/GenBank/DDBJ whole genome shotgun (WGS) entry which is preliminary data.</text>
</comment>
<evidence type="ECO:0000256" key="6">
    <source>
        <dbReference type="ARBA" id="ARBA00022801"/>
    </source>
</evidence>
<dbReference type="NCBIfam" id="TIGR00043">
    <property type="entry name" value="rRNA maturation RNase YbeY"/>
    <property type="match status" value="1"/>
</dbReference>
<keyword evidence="5 8" id="KW-0255">Endonuclease</keyword>
<organism evidence="9 10">
    <name type="scientific">Terasakiispira papahanaumokuakeensis</name>
    <dbReference type="NCBI Taxonomy" id="197479"/>
    <lineage>
        <taxon>Bacteria</taxon>
        <taxon>Pseudomonadati</taxon>
        <taxon>Pseudomonadota</taxon>
        <taxon>Gammaproteobacteria</taxon>
        <taxon>Oceanospirillales</taxon>
        <taxon>Terasakiispira</taxon>
    </lineage>
</organism>
<dbReference type="GO" id="GO:0004521">
    <property type="term" value="F:RNA endonuclease activity"/>
    <property type="evidence" value="ECO:0007669"/>
    <property type="project" value="UniProtKB-UniRule"/>
</dbReference>
<dbReference type="EMBL" id="MDTQ01000001">
    <property type="protein sequence ID" value="ODC02622.1"/>
    <property type="molecule type" value="Genomic_DNA"/>
</dbReference>
<gene>
    <name evidence="8" type="primary">ybeY</name>
    <name evidence="9" type="ORF">BFW38_02735</name>
</gene>
<keyword evidence="4 8" id="KW-0479">Metal-binding</keyword>
<evidence type="ECO:0000256" key="3">
    <source>
        <dbReference type="ARBA" id="ARBA00022722"/>
    </source>
</evidence>
<keyword evidence="10" id="KW-1185">Reference proteome</keyword>
<dbReference type="GO" id="GO:0005737">
    <property type="term" value="C:cytoplasm"/>
    <property type="evidence" value="ECO:0007669"/>
    <property type="project" value="UniProtKB-SubCell"/>
</dbReference>
<dbReference type="Gene3D" id="3.40.390.30">
    <property type="entry name" value="Metalloproteases ('zincins'), catalytic domain"/>
    <property type="match status" value="1"/>
</dbReference>
<dbReference type="Proteomes" id="UP000094291">
    <property type="component" value="Unassembled WGS sequence"/>
</dbReference>
<dbReference type="GO" id="GO:0008270">
    <property type="term" value="F:zinc ion binding"/>
    <property type="evidence" value="ECO:0007669"/>
    <property type="project" value="UniProtKB-UniRule"/>
</dbReference>
<dbReference type="Pfam" id="PF02130">
    <property type="entry name" value="YbeY"/>
    <property type="match status" value="1"/>
</dbReference>
<evidence type="ECO:0000256" key="4">
    <source>
        <dbReference type="ARBA" id="ARBA00022723"/>
    </source>
</evidence>
<dbReference type="STRING" id="197479.BFW38_02735"/>
<keyword evidence="6 8" id="KW-0378">Hydrolase</keyword>
<feature type="binding site" evidence="8">
    <location>
        <position position="115"/>
    </location>
    <ligand>
        <name>Zn(2+)</name>
        <dbReference type="ChEBI" id="CHEBI:29105"/>
        <note>catalytic</note>
    </ligand>
</feature>
<comment type="cofactor">
    <cofactor evidence="8">
        <name>Zn(2+)</name>
        <dbReference type="ChEBI" id="CHEBI:29105"/>
    </cofactor>
    <text evidence="8">Binds 1 zinc ion.</text>
</comment>
<evidence type="ECO:0000313" key="10">
    <source>
        <dbReference type="Proteomes" id="UP000094291"/>
    </source>
</evidence>
<keyword evidence="3 8" id="KW-0540">Nuclease</keyword>
<dbReference type="InterPro" id="IPR023091">
    <property type="entry name" value="MetalPrtase_cat_dom_sf_prd"/>
</dbReference>
<evidence type="ECO:0000256" key="5">
    <source>
        <dbReference type="ARBA" id="ARBA00022759"/>
    </source>
</evidence>
<name>A0A1E2V6Z6_9GAMM</name>
<keyword evidence="7 8" id="KW-0862">Zinc</keyword>
<dbReference type="PANTHER" id="PTHR46986:SF1">
    <property type="entry name" value="ENDORIBONUCLEASE YBEY, CHLOROPLASTIC"/>
    <property type="match status" value="1"/>
</dbReference>
<dbReference type="InterPro" id="IPR002036">
    <property type="entry name" value="YbeY"/>
</dbReference>
<dbReference type="EC" id="3.1.-.-" evidence="8"/>
<dbReference type="GO" id="GO:0006364">
    <property type="term" value="P:rRNA processing"/>
    <property type="evidence" value="ECO:0007669"/>
    <property type="project" value="UniProtKB-UniRule"/>
</dbReference>
<protein>
    <recommendedName>
        <fullName evidence="8">Endoribonuclease YbeY</fullName>
        <ecNumber evidence="8">3.1.-.-</ecNumber>
    </recommendedName>
</protein>
<evidence type="ECO:0000313" key="9">
    <source>
        <dbReference type="EMBL" id="ODC02622.1"/>
    </source>
</evidence>
<dbReference type="PANTHER" id="PTHR46986">
    <property type="entry name" value="ENDORIBONUCLEASE YBEY, CHLOROPLASTIC"/>
    <property type="match status" value="1"/>
</dbReference>
<comment type="similarity">
    <text evidence="1 8">Belongs to the endoribonuclease YbeY family.</text>
</comment>
<dbReference type="SUPFAM" id="SSF55486">
    <property type="entry name" value="Metalloproteases ('zincins'), catalytic domain"/>
    <property type="match status" value="1"/>
</dbReference>
<evidence type="ECO:0000256" key="7">
    <source>
        <dbReference type="ARBA" id="ARBA00022833"/>
    </source>
</evidence>
<comment type="subcellular location">
    <subcellularLocation>
        <location evidence="8">Cytoplasm</location>
    </subcellularLocation>
</comment>
<dbReference type="InterPro" id="IPR020549">
    <property type="entry name" value="YbeY_CS"/>
</dbReference>
<feature type="binding site" evidence="8">
    <location>
        <position position="119"/>
    </location>
    <ligand>
        <name>Zn(2+)</name>
        <dbReference type="ChEBI" id="CHEBI:29105"/>
        <note>catalytic</note>
    </ligand>
</feature>
<keyword evidence="8" id="KW-0963">Cytoplasm</keyword>
<dbReference type="GO" id="GO:0004222">
    <property type="term" value="F:metalloendopeptidase activity"/>
    <property type="evidence" value="ECO:0007669"/>
    <property type="project" value="InterPro"/>
</dbReference>
<keyword evidence="8" id="KW-0698">rRNA processing</keyword>
<dbReference type="OrthoDB" id="9807740at2"/>